<dbReference type="Proteomes" id="UP000580250">
    <property type="component" value="Unassembled WGS sequence"/>
</dbReference>
<accession>A0A6V7XMV5</accession>
<evidence type="ECO:0000313" key="1">
    <source>
        <dbReference type="EMBL" id="CAD2200582.1"/>
    </source>
</evidence>
<dbReference type="AlphaFoldDB" id="A0A6V7XMV5"/>
<organism evidence="1 2">
    <name type="scientific">Meloidogyne enterolobii</name>
    <name type="common">Root-knot nematode worm</name>
    <name type="synonym">Meloidogyne mayaguensis</name>
    <dbReference type="NCBI Taxonomy" id="390850"/>
    <lineage>
        <taxon>Eukaryota</taxon>
        <taxon>Metazoa</taxon>
        <taxon>Ecdysozoa</taxon>
        <taxon>Nematoda</taxon>
        <taxon>Chromadorea</taxon>
        <taxon>Rhabditida</taxon>
        <taxon>Tylenchina</taxon>
        <taxon>Tylenchomorpha</taxon>
        <taxon>Tylenchoidea</taxon>
        <taxon>Meloidogynidae</taxon>
        <taxon>Meloidogyninae</taxon>
        <taxon>Meloidogyne</taxon>
    </lineage>
</organism>
<evidence type="ECO:0000313" key="2">
    <source>
        <dbReference type="Proteomes" id="UP000580250"/>
    </source>
</evidence>
<proteinExistence type="predicted"/>
<name>A0A6V7XMV5_MELEN</name>
<protein>
    <submittedName>
        <fullName evidence="1">Uncharacterized protein</fullName>
    </submittedName>
</protein>
<sequence length="52" mass="6130">MDNQVTAKERITKPQYPTAFEHSFDKLTELAYFNDYDNNKYTQAIPIIPPNH</sequence>
<dbReference type="EMBL" id="CAJEWN010001875">
    <property type="protein sequence ID" value="CAD2200582.1"/>
    <property type="molecule type" value="Genomic_DNA"/>
</dbReference>
<gene>
    <name evidence="1" type="ORF">MENT_LOCUS54059</name>
</gene>
<reference evidence="1 2" key="1">
    <citation type="submission" date="2020-08" db="EMBL/GenBank/DDBJ databases">
        <authorList>
            <person name="Koutsovoulos G."/>
            <person name="Danchin GJ E."/>
        </authorList>
    </citation>
    <scope>NUCLEOTIDE SEQUENCE [LARGE SCALE GENOMIC DNA]</scope>
</reference>
<comment type="caution">
    <text evidence="1">The sequence shown here is derived from an EMBL/GenBank/DDBJ whole genome shotgun (WGS) entry which is preliminary data.</text>
</comment>